<dbReference type="EMBL" id="JABCKV010000010">
    <property type="protein sequence ID" value="KAG5647370.1"/>
    <property type="molecule type" value="Genomic_DNA"/>
</dbReference>
<protein>
    <recommendedName>
        <fullName evidence="3">Transcription factor domain-containing protein</fullName>
    </recommendedName>
</protein>
<name>A0A9P7KFZ8_9AGAR</name>
<evidence type="ECO:0000313" key="1">
    <source>
        <dbReference type="EMBL" id="KAG5647370.1"/>
    </source>
</evidence>
<evidence type="ECO:0000313" key="2">
    <source>
        <dbReference type="Proteomes" id="UP000775547"/>
    </source>
</evidence>
<dbReference type="OrthoDB" id="2309723at2759"/>
<dbReference type="AlphaFoldDB" id="A0A9P7KFZ8"/>
<reference evidence="1" key="1">
    <citation type="submission" date="2020-07" db="EMBL/GenBank/DDBJ databases">
        <authorList>
            <person name="Nieuwenhuis M."/>
            <person name="Van De Peppel L.J.J."/>
        </authorList>
    </citation>
    <scope>NUCLEOTIDE SEQUENCE</scope>
    <source>
        <strain evidence="1">AP01</strain>
        <tissue evidence="1">Mycelium</tissue>
    </source>
</reference>
<accession>A0A9P7KFZ8</accession>
<comment type="caution">
    <text evidence="1">The sequence shown here is derived from an EMBL/GenBank/DDBJ whole genome shotgun (WGS) entry which is preliminary data.</text>
</comment>
<evidence type="ECO:0008006" key="3">
    <source>
        <dbReference type="Google" id="ProtNLM"/>
    </source>
</evidence>
<organism evidence="1 2">
    <name type="scientific">Asterophora parasitica</name>
    <dbReference type="NCBI Taxonomy" id="117018"/>
    <lineage>
        <taxon>Eukaryota</taxon>
        <taxon>Fungi</taxon>
        <taxon>Dikarya</taxon>
        <taxon>Basidiomycota</taxon>
        <taxon>Agaricomycotina</taxon>
        <taxon>Agaricomycetes</taxon>
        <taxon>Agaricomycetidae</taxon>
        <taxon>Agaricales</taxon>
        <taxon>Tricholomatineae</taxon>
        <taxon>Lyophyllaceae</taxon>
        <taxon>Asterophora</taxon>
    </lineage>
</organism>
<reference evidence="1" key="2">
    <citation type="submission" date="2021-10" db="EMBL/GenBank/DDBJ databases">
        <title>Phylogenomics reveals ancestral predisposition of the termite-cultivated fungus Termitomyces towards a domesticated lifestyle.</title>
        <authorList>
            <person name="Auxier B."/>
            <person name="Grum-Grzhimaylo A."/>
            <person name="Cardenas M.E."/>
            <person name="Lodge J.D."/>
            <person name="Laessoe T."/>
            <person name="Pedersen O."/>
            <person name="Smith M.E."/>
            <person name="Kuyper T.W."/>
            <person name="Franco-Molano E.A."/>
            <person name="Baroni T.J."/>
            <person name="Aanen D.K."/>
        </authorList>
    </citation>
    <scope>NUCLEOTIDE SEQUENCE</scope>
    <source>
        <strain evidence="1">AP01</strain>
        <tissue evidence="1">Mycelium</tissue>
    </source>
</reference>
<dbReference type="Proteomes" id="UP000775547">
    <property type="component" value="Unassembled WGS sequence"/>
</dbReference>
<keyword evidence="2" id="KW-1185">Reference proteome</keyword>
<sequence length="228" mass="25391">MHNIPTMNEVHTPAYGTLGEPITVLHPAASATEKERIIAFWTVYAMHNCWGVALGMQANEAARFTESFAPLGDCMVRFITALSNIITLEMTLLESIRSIFVTHTLAHTASLRLNAILADAKEQSRDKCLAAALAIVGLTKEVDIQDFQQINPIIGTFWVSACQFLIGEVSRLRTLRPIWGTESMSDEKEKELFAALEQCFGAMVIFSLDCPLISYQLTKIQHDFSRLN</sequence>
<gene>
    <name evidence="1" type="ORF">DXG03_000438</name>
</gene>
<proteinExistence type="predicted"/>